<sequence length="73" mass="7893">MRRQSLNFPGAVVRAAGRESSAAAAAAALKPRTYIYRSPPLSAQNRRETQPGFMRLVSKSPVTEDVLTTASKC</sequence>
<accession>A0AAV6S3V3</accession>
<dbReference type="AlphaFoldDB" id="A0AAV6S3V3"/>
<dbReference type="EMBL" id="JAGKHQ010000007">
    <property type="protein sequence ID" value="KAG7512076.1"/>
    <property type="molecule type" value="Genomic_DNA"/>
</dbReference>
<dbReference type="Proteomes" id="UP000693946">
    <property type="component" value="Linkage Group LG15"/>
</dbReference>
<evidence type="ECO:0000313" key="1">
    <source>
        <dbReference type="EMBL" id="KAG7512076.1"/>
    </source>
</evidence>
<proteinExistence type="predicted"/>
<keyword evidence="2" id="KW-1185">Reference proteome</keyword>
<reference evidence="1 2" key="1">
    <citation type="journal article" date="2021" name="Sci. Rep.">
        <title>Chromosome anchoring in Senegalese sole (Solea senegalensis) reveals sex-associated markers and genome rearrangements in flatfish.</title>
        <authorList>
            <person name="Guerrero-Cozar I."/>
            <person name="Gomez-Garrido J."/>
            <person name="Berbel C."/>
            <person name="Martinez-Blanch J.F."/>
            <person name="Alioto T."/>
            <person name="Claros M.G."/>
            <person name="Gagnaire P.A."/>
            <person name="Manchado M."/>
        </authorList>
    </citation>
    <scope>NUCLEOTIDE SEQUENCE [LARGE SCALE GENOMIC DNA]</scope>
    <source>
        <strain evidence="1">Sse05_10M</strain>
    </source>
</reference>
<protein>
    <submittedName>
        <fullName evidence="1">Uncharacterized protein</fullName>
    </submittedName>
</protein>
<gene>
    <name evidence="1" type="ORF">JOB18_019192</name>
</gene>
<organism evidence="1 2">
    <name type="scientific">Solea senegalensis</name>
    <name type="common">Senegalese sole</name>
    <dbReference type="NCBI Taxonomy" id="28829"/>
    <lineage>
        <taxon>Eukaryota</taxon>
        <taxon>Metazoa</taxon>
        <taxon>Chordata</taxon>
        <taxon>Craniata</taxon>
        <taxon>Vertebrata</taxon>
        <taxon>Euteleostomi</taxon>
        <taxon>Actinopterygii</taxon>
        <taxon>Neopterygii</taxon>
        <taxon>Teleostei</taxon>
        <taxon>Neoteleostei</taxon>
        <taxon>Acanthomorphata</taxon>
        <taxon>Carangaria</taxon>
        <taxon>Pleuronectiformes</taxon>
        <taxon>Pleuronectoidei</taxon>
        <taxon>Soleidae</taxon>
        <taxon>Solea</taxon>
    </lineage>
</organism>
<comment type="caution">
    <text evidence="1">The sequence shown here is derived from an EMBL/GenBank/DDBJ whole genome shotgun (WGS) entry which is preliminary data.</text>
</comment>
<name>A0AAV6S3V3_SOLSE</name>
<evidence type="ECO:0000313" key="2">
    <source>
        <dbReference type="Proteomes" id="UP000693946"/>
    </source>
</evidence>